<evidence type="ECO:0008006" key="4">
    <source>
        <dbReference type="Google" id="ProtNLM"/>
    </source>
</evidence>
<reference evidence="2 3" key="1">
    <citation type="submission" date="2020-07" db="EMBL/GenBank/DDBJ databases">
        <title>Sequencing the genomes of 1000 actinobacteria strains.</title>
        <authorList>
            <person name="Klenk H.-P."/>
        </authorList>
    </citation>
    <scope>NUCLEOTIDE SEQUENCE [LARGE SCALE GENOMIC DNA]</scope>
    <source>
        <strain evidence="2 3">DSM 45876</strain>
    </source>
</reference>
<keyword evidence="3" id="KW-1185">Reference proteome</keyword>
<dbReference type="RefSeq" id="WP_179780160.1">
    <property type="nucleotide sequence ID" value="NZ_JACCHK010000001.1"/>
</dbReference>
<name>A0A7Y9X0S1_9ACTN</name>
<dbReference type="AlphaFoldDB" id="A0A7Y9X0S1"/>
<dbReference type="EMBL" id="JACCHK010000001">
    <property type="protein sequence ID" value="NYH42337.1"/>
    <property type="molecule type" value="Genomic_DNA"/>
</dbReference>
<gene>
    <name evidence="2" type="ORF">HNR22_002064</name>
</gene>
<evidence type="ECO:0000313" key="2">
    <source>
        <dbReference type="EMBL" id="NYH42337.1"/>
    </source>
</evidence>
<organism evidence="2 3">
    <name type="scientific">Micromonospora jinlongensis</name>
    <dbReference type="NCBI Taxonomy" id="1287877"/>
    <lineage>
        <taxon>Bacteria</taxon>
        <taxon>Bacillati</taxon>
        <taxon>Actinomycetota</taxon>
        <taxon>Actinomycetes</taxon>
        <taxon>Micromonosporales</taxon>
        <taxon>Micromonosporaceae</taxon>
        <taxon>Micromonospora</taxon>
    </lineage>
</organism>
<protein>
    <recommendedName>
        <fullName evidence="4">LppP/LprE lipoprotein</fullName>
    </recommendedName>
</protein>
<sequence>MAPQGNPASPTGRRRRARAIVLSGGLAAVAALVLVAAHATGDRWGILDGSRSSSSTTPAPTVTTESRAQLARACIAQTKGEEAVAYFHRDIPADRWGDPVRGTASASSEPFVLWLFDDDCEPHKALDVPARTSRTFKAQVGQVWSYTEASAGQPTDGRTCRVFGLSNSGTEQRFSDSGLLTYHAE</sequence>
<evidence type="ECO:0000256" key="1">
    <source>
        <dbReference type="SAM" id="MobiDB-lite"/>
    </source>
</evidence>
<feature type="compositionally biased region" description="Low complexity" evidence="1">
    <location>
        <begin position="50"/>
        <end position="65"/>
    </location>
</feature>
<accession>A0A7Y9X0S1</accession>
<evidence type="ECO:0000313" key="3">
    <source>
        <dbReference type="Proteomes" id="UP000523545"/>
    </source>
</evidence>
<feature type="region of interest" description="Disordered" evidence="1">
    <location>
        <begin position="46"/>
        <end position="65"/>
    </location>
</feature>
<comment type="caution">
    <text evidence="2">The sequence shown here is derived from an EMBL/GenBank/DDBJ whole genome shotgun (WGS) entry which is preliminary data.</text>
</comment>
<proteinExistence type="predicted"/>
<dbReference type="Proteomes" id="UP000523545">
    <property type="component" value="Unassembled WGS sequence"/>
</dbReference>